<sequence length="237" mass="27456">MDERDIGHQSANGDTEQEGTLLVQLRKEKETMEAEFGLKRAKFKELFMQKEEELQAERERREALEEGLRRLQAELDEARSLTLVAECQRENELETERRKHREELASLQHILKENTQEALRSSSRYEKEMARYKKLSEKLEQDLHELRAQQAQEREGVLAVVTKSLKQKVGNLSPNPFSSSSDNSVENLEESMRKAQEDAEMLRSLVVPLEEEIGALKDKLRSTDEQLHVYEAAFSGL</sequence>
<comment type="caution">
    <text evidence="1">The sequence shown here is derived from an EMBL/GenBank/DDBJ whole genome shotgun (WGS) entry which is preliminary data.</text>
</comment>
<keyword evidence="2" id="KW-1185">Reference proteome</keyword>
<reference evidence="1 2" key="1">
    <citation type="journal article" date="2020" name="Cell">
        <title>Large-Scale Comparative Analyses of Tick Genomes Elucidate Their Genetic Diversity and Vector Capacities.</title>
        <authorList>
            <consortium name="Tick Genome and Microbiome Consortium (TIGMIC)"/>
            <person name="Jia N."/>
            <person name="Wang J."/>
            <person name="Shi W."/>
            <person name="Du L."/>
            <person name="Sun Y."/>
            <person name="Zhan W."/>
            <person name="Jiang J.F."/>
            <person name="Wang Q."/>
            <person name="Zhang B."/>
            <person name="Ji P."/>
            <person name="Bell-Sakyi L."/>
            <person name="Cui X.M."/>
            <person name="Yuan T.T."/>
            <person name="Jiang B.G."/>
            <person name="Yang W.F."/>
            <person name="Lam T.T."/>
            <person name="Chang Q.C."/>
            <person name="Ding S.J."/>
            <person name="Wang X.J."/>
            <person name="Zhu J.G."/>
            <person name="Ruan X.D."/>
            <person name="Zhao L."/>
            <person name="Wei J.T."/>
            <person name="Ye R.Z."/>
            <person name="Que T.C."/>
            <person name="Du C.H."/>
            <person name="Zhou Y.H."/>
            <person name="Cheng J.X."/>
            <person name="Dai P.F."/>
            <person name="Guo W.B."/>
            <person name="Han X.H."/>
            <person name="Huang E.J."/>
            <person name="Li L.F."/>
            <person name="Wei W."/>
            <person name="Gao Y.C."/>
            <person name="Liu J.Z."/>
            <person name="Shao H.Z."/>
            <person name="Wang X."/>
            <person name="Wang C.C."/>
            <person name="Yang T.C."/>
            <person name="Huo Q.B."/>
            <person name="Li W."/>
            <person name="Chen H.Y."/>
            <person name="Chen S.E."/>
            <person name="Zhou L.G."/>
            <person name="Ni X.B."/>
            <person name="Tian J.H."/>
            <person name="Sheng Y."/>
            <person name="Liu T."/>
            <person name="Pan Y.S."/>
            <person name="Xia L.Y."/>
            <person name="Li J."/>
            <person name="Zhao F."/>
            <person name="Cao W.C."/>
        </authorList>
    </citation>
    <scope>NUCLEOTIDE SEQUENCE [LARGE SCALE GENOMIC DNA]</scope>
    <source>
        <strain evidence="1">Iper-2018</strain>
    </source>
</reference>
<evidence type="ECO:0000313" key="2">
    <source>
        <dbReference type="Proteomes" id="UP000805193"/>
    </source>
</evidence>
<dbReference type="EMBL" id="JABSTQ010011471">
    <property type="protein sequence ID" value="KAG0410959.1"/>
    <property type="molecule type" value="Genomic_DNA"/>
</dbReference>
<protein>
    <submittedName>
        <fullName evidence="1">Uncharacterized protein</fullName>
    </submittedName>
</protein>
<organism evidence="1 2">
    <name type="scientific">Ixodes persulcatus</name>
    <name type="common">Taiga tick</name>
    <dbReference type="NCBI Taxonomy" id="34615"/>
    <lineage>
        <taxon>Eukaryota</taxon>
        <taxon>Metazoa</taxon>
        <taxon>Ecdysozoa</taxon>
        <taxon>Arthropoda</taxon>
        <taxon>Chelicerata</taxon>
        <taxon>Arachnida</taxon>
        <taxon>Acari</taxon>
        <taxon>Parasitiformes</taxon>
        <taxon>Ixodida</taxon>
        <taxon>Ixodoidea</taxon>
        <taxon>Ixodidae</taxon>
        <taxon>Ixodinae</taxon>
        <taxon>Ixodes</taxon>
    </lineage>
</organism>
<accession>A0AC60NUY4</accession>
<feature type="non-terminal residue" evidence="1">
    <location>
        <position position="237"/>
    </location>
</feature>
<evidence type="ECO:0000313" key="1">
    <source>
        <dbReference type="EMBL" id="KAG0410959.1"/>
    </source>
</evidence>
<dbReference type="Proteomes" id="UP000805193">
    <property type="component" value="Unassembled WGS sequence"/>
</dbReference>
<proteinExistence type="predicted"/>
<name>A0AC60NUY4_IXOPE</name>
<gene>
    <name evidence="1" type="ORF">HPB47_011934</name>
</gene>